<evidence type="ECO:0000313" key="4">
    <source>
        <dbReference type="Proteomes" id="UP001150259"/>
    </source>
</evidence>
<keyword evidence="2" id="KW-0732">Signal</keyword>
<feature type="compositionally biased region" description="Low complexity" evidence="1">
    <location>
        <begin position="57"/>
        <end position="89"/>
    </location>
</feature>
<reference evidence="3 4" key="1">
    <citation type="submission" date="2022-11" db="EMBL/GenBank/DDBJ databases">
        <title>Anaerobic phenanthrene biodegradation by a DNRA strain PheN6.</title>
        <authorList>
            <person name="Zhang Z."/>
        </authorList>
    </citation>
    <scope>NUCLEOTIDE SEQUENCE [LARGE SCALE GENOMIC DNA]</scope>
    <source>
        <strain evidence="3 4">PheN6</strain>
    </source>
</reference>
<feature type="region of interest" description="Disordered" evidence="1">
    <location>
        <begin position="31"/>
        <end position="104"/>
    </location>
</feature>
<dbReference type="RefSeq" id="WP_272460821.1">
    <property type="nucleotide sequence ID" value="NZ_JAPFQL010000008.1"/>
</dbReference>
<protein>
    <submittedName>
        <fullName evidence="3">Uncharacterized protein</fullName>
    </submittedName>
</protein>
<evidence type="ECO:0000256" key="1">
    <source>
        <dbReference type="SAM" id="MobiDB-lite"/>
    </source>
</evidence>
<keyword evidence="4" id="KW-1185">Reference proteome</keyword>
<organism evidence="3 4">
    <name type="scientific">Intrasporangium calvum</name>
    <dbReference type="NCBI Taxonomy" id="53358"/>
    <lineage>
        <taxon>Bacteria</taxon>
        <taxon>Bacillati</taxon>
        <taxon>Actinomycetota</taxon>
        <taxon>Actinomycetes</taxon>
        <taxon>Micrococcales</taxon>
        <taxon>Intrasporangiaceae</taxon>
        <taxon>Intrasporangium</taxon>
    </lineage>
</organism>
<feature type="chain" id="PRO_5045053750" evidence="2">
    <location>
        <begin position="32"/>
        <end position="104"/>
    </location>
</feature>
<dbReference type="EMBL" id="JAPFQL010000008">
    <property type="protein sequence ID" value="MDC5696244.1"/>
    <property type="molecule type" value="Genomic_DNA"/>
</dbReference>
<accession>A0ABT5GDE5</accession>
<dbReference type="Proteomes" id="UP001150259">
    <property type="component" value="Unassembled WGS sequence"/>
</dbReference>
<comment type="caution">
    <text evidence="3">The sequence shown here is derived from an EMBL/GenBank/DDBJ whole genome shotgun (WGS) entry which is preliminary data.</text>
</comment>
<proteinExistence type="predicted"/>
<evidence type="ECO:0000313" key="3">
    <source>
        <dbReference type="EMBL" id="MDC5696244.1"/>
    </source>
</evidence>
<name>A0ABT5GDE5_9MICO</name>
<sequence length="104" mass="10528">MPLGSLTRARRLTLRALLVALVLAAVGGTAACSDEDLVDTIPPPRPNRGATAPSIPTGPSEDSTTSSTTPSKTTSETTSKTTSRTSTVSLVDESTAPDASTSTP</sequence>
<feature type="signal peptide" evidence="2">
    <location>
        <begin position="1"/>
        <end position="31"/>
    </location>
</feature>
<gene>
    <name evidence="3" type="ORF">OO014_03170</name>
</gene>
<evidence type="ECO:0000256" key="2">
    <source>
        <dbReference type="SAM" id="SignalP"/>
    </source>
</evidence>